<dbReference type="Pfam" id="PF21794">
    <property type="entry name" value="RAD51D_N"/>
    <property type="match status" value="1"/>
</dbReference>
<dbReference type="PANTHER" id="PTHR46457:SF1">
    <property type="entry name" value="DNA REPAIR PROTEIN RAD51 HOMOLOG 4"/>
    <property type="match status" value="1"/>
</dbReference>
<evidence type="ECO:0000256" key="8">
    <source>
        <dbReference type="ARBA" id="ARBA00023204"/>
    </source>
</evidence>
<dbReference type="GO" id="GO:0000400">
    <property type="term" value="F:four-way junction DNA binding"/>
    <property type="evidence" value="ECO:0007669"/>
    <property type="project" value="TreeGrafter"/>
</dbReference>
<dbReference type="Pfam" id="PF08423">
    <property type="entry name" value="Rad51"/>
    <property type="match status" value="1"/>
</dbReference>
<dbReference type="Gene3D" id="3.40.50.300">
    <property type="entry name" value="P-loop containing nucleotide triphosphate hydrolases"/>
    <property type="match status" value="1"/>
</dbReference>
<dbReference type="GO" id="GO:0005815">
    <property type="term" value="C:microtubule organizing center"/>
    <property type="evidence" value="ECO:0007669"/>
    <property type="project" value="TreeGrafter"/>
</dbReference>
<dbReference type="PROSITE" id="PS50162">
    <property type="entry name" value="RECA_2"/>
    <property type="match status" value="1"/>
</dbReference>
<evidence type="ECO:0000256" key="5">
    <source>
        <dbReference type="ARBA" id="ARBA00022840"/>
    </source>
</evidence>
<evidence type="ECO:0000256" key="6">
    <source>
        <dbReference type="ARBA" id="ARBA00023125"/>
    </source>
</evidence>
<dbReference type="GO" id="GO:0005657">
    <property type="term" value="C:replication fork"/>
    <property type="evidence" value="ECO:0007669"/>
    <property type="project" value="TreeGrafter"/>
</dbReference>
<organism evidence="11 12">
    <name type="scientific">Plakobranchus ocellatus</name>
    <dbReference type="NCBI Taxonomy" id="259542"/>
    <lineage>
        <taxon>Eukaryota</taxon>
        <taxon>Metazoa</taxon>
        <taxon>Spiralia</taxon>
        <taxon>Lophotrochozoa</taxon>
        <taxon>Mollusca</taxon>
        <taxon>Gastropoda</taxon>
        <taxon>Heterobranchia</taxon>
        <taxon>Euthyneura</taxon>
        <taxon>Panpulmonata</taxon>
        <taxon>Sacoglossa</taxon>
        <taxon>Placobranchoidea</taxon>
        <taxon>Plakobranchidae</taxon>
        <taxon>Plakobranchus</taxon>
    </lineage>
</organism>
<keyword evidence="12" id="KW-1185">Reference proteome</keyword>
<evidence type="ECO:0000256" key="7">
    <source>
        <dbReference type="ARBA" id="ARBA00023172"/>
    </source>
</evidence>
<evidence type="ECO:0000313" key="12">
    <source>
        <dbReference type="Proteomes" id="UP000735302"/>
    </source>
</evidence>
<evidence type="ECO:0000256" key="3">
    <source>
        <dbReference type="ARBA" id="ARBA00022741"/>
    </source>
</evidence>
<keyword evidence="6" id="KW-0238">DNA-binding</keyword>
<feature type="domain" description="RecA family profile 1" evidence="10">
    <location>
        <begin position="77"/>
        <end position="251"/>
    </location>
</feature>
<dbReference type="GO" id="GO:0003697">
    <property type="term" value="F:single-stranded DNA binding"/>
    <property type="evidence" value="ECO:0007669"/>
    <property type="project" value="TreeGrafter"/>
</dbReference>
<dbReference type="GO" id="GO:0000723">
    <property type="term" value="P:telomere maintenance"/>
    <property type="evidence" value="ECO:0007669"/>
    <property type="project" value="TreeGrafter"/>
</dbReference>
<dbReference type="PANTHER" id="PTHR46457">
    <property type="entry name" value="DNA REPAIR PROTEIN RAD51 HOMOLOG 4"/>
    <property type="match status" value="1"/>
</dbReference>
<dbReference type="GO" id="GO:0042148">
    <property type="term" value="P:DNA strand invasion"/>
    <property type="evidence" value="ECO:0007669"/>
    <property type="project" value="TreeGrafter"/>
</dbReference>
<dbReference type="AlphaFoldDB" id="A0AAV3YVQ8"/>
<dbReference type="Proteomes" id="UP000735302">
    <property type="component" value="Unassembled WGS sequence"/>
</dbReference>
<dbReference type="GO" id="GO:0033063">
    <property type="term" value="C:Rad51B-Rad51C-Rad51D-XRCC2 complex"/>
    <property type="evidence" value="ECO:0007669"/>
    <property type="project" value="TreeGrafter"/>
</dbReference>
<keyword evidence="7" id="KW-0233">DNA recombination</keyword>
<dbReference type="InterPro" id="IPR047323">
    <property type="entry name" value="Rad51D_C"/>
</dbReference>
<name>A0AAV3YVQ8_9GAST</name>
<dbReference type="InterPro" id="IPR027417">
    <property type="entry name" value="P-loop_NTPase"/>
</dbReference>
<dbReference type="CDD" id="cd19489">
    <property type="entry name" value="Rad51D"/>
    <property type="match status" value="1"/>
</dbReference>
<comment type="similarity">
    <text evidence="2">Belongs to the RecA family. RAD51 subfamily.</text>
</comment>
<dbReference type="GO" id="GO:0005524">
    <property type="term" value="F:ATP binding"/>
    <property type="evidence" value="ECO:0007669"/>
    <property type="project" value="UniProtKB-KW"/>
</dbReference>
<reference evidence="11 12" key="1">
    <citation type="journal article" date="2021" name="Elife">
        <title>Chloroplast acquisition without the gene transfer in kleptoplastic sea slugs, Plakobranchus ocellatus.</title>
        <authorList>
            <person name="Maeda T."/>
            <person name="Takahashi S."/>
            <person name="Yoshida T."/>
            <person name="Shimamura S."/>
            <person name="Takaki Y."/>
            <person name="Nagai Y."/>
            <person name="Toyoda A."/>
            <person name="Suzuki Y."/>
            <person name="Arimoto A."/>
            <person name="Ishii H."/>
            <person name="Satoh N."/>
            <person name="Nishiyama T."/>
            <person name="Hasebe M."/>
            <person name="Maruyama T."/>
            <person name="Minagawa J."/>
            <person name="Obokata J."/>
            <person name="Shigenobu S."/>
        </authorList>
    </citation>
    <scope>NUCLEOTIDE SEQUENCE [LARGE SCALE GENOMIC DNA]</scope>
</reference>
<dbReference type="GO" id="GO:0140664">
    <property type="term" value="F:ATP-dependent DNA damage sensor activity"/>
    <property type="evidence" value="ECO:0007669"/>
    <property type="project" value="InterPro"/>
</dbReference>
<dbReference type="InterPro" id="IPR048943">
    <property type="entry name" value="RAD51D_N"/>
</dbReference>
<comment type="subcellular location">
    <subcellularLocation>
        <location evidence="1">Nucleus</location>
    </subcellularLocation>
</comment>
<evidence type="ECO:0000256" key="1">
    <source>
        <dbReference type="ARBA" id="ARBA00004123"/>
    </source>
</evidence>
<keyword evidence="3" id="KW-0547">Nucleotide-binding</keyword>
<keyword evidence="4" id="KW-0227">DNA damage</keyword>
<evidence type="ECO:0000313" key="11">
    <source>
        <dbReference type="EMBL" id="GFN86487.1"/>
    </source>
</evidence>
<comment type="caution">
    <text evidence="11">The sequence shown here is derived from an EMBL/GenBank/DDBJ whole genome shotgun (WGS) entry which is preliminary data.</text>
</comment>
<dbReference type="GO" id="GO:0000724">
    <property type="term" value="P:double-strand break repair via homologous recombination"/>
    <property type="evidence" value="ECO:0007669"/>
    <property type="project" value="TreeGrafter"/>
</dbReference>
<protein>
    <submittedName>
        <fullName evidence="11">DNA repair protein rad51 like protein 4</fullName>
    </submittedName>
</protein>
<dbReference type="SUPFAM" id="SSF52540">
    <property type="entry name" value="P-loop containing nucleoside triphosphate hydrolases"/>
    <property type="match status" value="1"/>
</dbReference>
<proteinExistence type="inferred from homology"/>
<sequence>MALKVGMCTAMNAEMFTKLETAGIASAVDFISRDPEVLSRELNVAYKDVCSIRRVLLAELCAHPVSALKLYEDALSSLTILSTGCSVLDQLLDGGLYTGELTELAGDTATGKTRICHWCAAAAVKNDLSSALYIDMGGSFDIPTILDAMAEVAGDQAAVQSRLRRIKCLQVFDVFQLFALLEKVMADSSKEELPSEWGNLKLVIVENLPLFIYPIMGANAPYNQGILSRLGLKLKQLAGSLSVAVLVTNSLVSMYGQGRTDQQRKAALGRVWSHVPHNRIILNRVGSDSAGFPRPTEVEATLVKSSHQQTPFTATLNLADRDAST</sequence>
<keyword evidence="8" id="KW-0234">DNA repair</keyword>
<dbReference type="GO" id="GO:0007131">
    <property type="term" value="P:reciprocal meiotic recombination"/>
    <property type="evidence" value="ECO:0007669"/>
    <property type="project" value="TreeGrafter"/>
</dbReference>
<gene>
    <name evidence="11" type="ORF">PoB_001299300</name>
</gene>
<evidence type="ECO:0000256" key="4">
    <source>
        <dbReference type="ARBA" id="ARBA00022763"/>
    </source>
</evidence>
<keyword evidence="9" id="KW-0539">Nucleus</keyword>
<keyword evidence="5" id="KW-0067">ATP-binding</keyword>
<evidence type="ECO:0000256" key="9">
    <source>
        <dbReference type="ARBA" id="ARBA00023242"/>
    </source>
</evidence>
<evidence type="ECO:0000256" key="2">
    <source>
        <dbReference type="ARBA" id="ARBA00007095"/>
    </source>
</evidence>
<evidence type="ECO:0000259" key="10">
    <source>
        <dbReference type="PROSITE" id="PS50162"/>
    </source>
</evidence>
<dbReference type="InterPro" id="IPR051988">
    <property type="entry name" value="HRR_RAD51_Paralog"/>
</dbReference>
<accession>A0AAV3YVQ8</accession>
<dbReference type="InterPro" id="IPR020588">
    <property type="entry name" value="RecA_ATP-bd"/>
</dbReference>
<dbReference type="EMBL" id="BLXT01001539">
    <property type="protein sequence ID" value="GFN86487.1"/>
    <property type="molecule type" value="Genomic_DNA"/>
</dbReference>
<dbReference type="InterPro" id="IPR013632">
    <property type="entry name" value="Rad51_C"/>
</dbReference>